<feature type="transmembrane region" description="Helical" evidence="3">
    <location>
        <begin position="41"/>
        <end position="59"/>
    </location>
</feature>
<sequence>MSGSGSRLKAVPPWTLAVAAMLSVQLSSALSVSLFPAVGTSGAAWLRLTAGALFFALLCRPNIRKVRRADLPLILGLGVTTGMMTILFLAALSRIPLGTAVAIEFLGPLTVAAIRSHRRRAMVWPALALAGVVLLTEPWLGSIDLLGIGFAALAAGCWGIYILLTQRLGDRFSGIQGLALTAPIAAVVAAIFGIPQAIGNLSWTVILASIGLAILMPVIPFTFELLALRKMTHTAFGTLMALEPAFGVLLGLILLHQRPTIVQAFGVALVVVAGTAAQRNGRRRPSTRTKERSAPQPELIP</sequence>
<feature type="transmembrane region" description="Helical" evidence="3">
    <location>
        <begin position="235"/>
        <end position="255"/>
    </location>
</feature>
<gene>
    <name evidence="5" type="ORF">SAMN04489740_2831</name>
</gene>
<feature type="region of interest" description="Disordered" evidence="2">
    <location>
        <begin position="280"/>
        <end position="301"/>
    </location>
</feature>
<organism evidence="5 6">
    <name type="scientific">Arthrobacter alpinus</name>
    <dbReference type="NCBI Taxonomy" id="656366"/>
    <lineage>
        <taxon>Bacteria</taxon>
        <taxon>Bacillati</taxon>
        <taxon>Actinomycetota</taxon>
        <taxon>Actinomycetes</taxon>
        <taxon>Micrococcales</taxon>
        <taxon>Micrococcaceae</taxon>
        <taxon>Arthrobacter</taxon>
    </lineage>
</organism>
<evidence type="ECO:0000313" key="6">
    <source>
        <dbReference type="Proteomes" id="UP000182725"/>
    </source>
</evidence>
<keyword evidence="3" id="KW-1133">Transmembrane helix</keyword>
<keyword evidence="3" id="KW-0472">Membrane</keyword>
<feature type="transmembrane region" description="Helical" evidence="3">
    <location>
        <begin position="177"/>
        <end position="195"/>
    </location>
</feature>
<comment type="similarity">
    <text evidence="1">Belongs to the EamA transporter family.</text>
</comment>
<evidence type="ECO:0000259" key="4">
    <source>
        <dbReference type="Pfam" id="PF00892"/>
    </source>
</evidence>
<evidence type="ECO:0000256" key="3">
    <source>
        <dbReference type="SAM" id="Phobius"/>
    </source>
</evidence>
<keyword evidence="3" id="KW-0812">Transmembrane</keyword>
<evidence type="ECO:0000256" key="1">
    <source>
        <dbReference type="ARBA" id="ARBA00007362"/>
    </source>
</evidence>
<dbReference type="PANTHER" id="PTHR22911">
    <property type="entry name" value="ACYL-MALONYL CONDENSING ENZYME-RELATED"/>
    <property type="match status" value="1"/>
</dbReference>
<dbReference type="SUPFAM" id="SSF103481">
    <property type="entry name" value="Multidrug resistance efflux transporter EmrE"/>
    <property type="match status" value="2"/>
</dbReference>
<proteinExistence type="inferred from homology"/>
<feature type="transmembrane region" description="Helical" evidence="3">
    <location>
        <begin position="121"/>
        <end position="140"/>
    </location>
</feature>
<dbReference type="PANTHER" id="PTHR22911:SF37">
    <property type="entry name" value="THREONINE_HOMOSERINE EXPORTER RHTA"/>
    <property type="match status" value="1"/>
</dbReference>
<reference evidence="5 6" key="1">
    <citation type="submission" date="2016-10" db="EMBL/GenBank/DDBJ databases">
        <authorList>
            <person name="de Groot N.N."/>
        </authorList>
    </citation>
    <scope>NUCLEOTIDE SEQUENCE [LARGE SCALE GENOMIC DNA]</scope>
    <source>
        <strain evidence="5 6">DSM 22274</strain>
    </source>
</reference>
<evidence type="ECO:0000256" key="2">
    <source>
        <dbReference type="SAM" id="MobiDB-lite"/>
    </source>
</evidence>
<dbReference type="GO" id="GO:0015565">
    <property type="term" value="F:threonine efflux transmembrane transporter activity"/>
    <property type="evidence" value="ECO:0007669"/>
    <property type="project" value="TreeGrafter"/>
</dbReference>
<evidence type="ECO:0000313" key="5">
    <source>
        <dbReference type="EMBL" id="SEE86222.1"/>
    </source>
</evidence>
<feature type="transmembrane region" description="Helical" evidence="3">
    <location>
        <begin position="201"/>
        <end position="223"/>
    </location>
</feature>
<dbReference type="EMBL" id="FNTV01000001">
    <property type="protein sequence ID" value="SEE86222.1"/>
    <property type="molecule type" value="Genomic_DNA"/>
</dbReference>
<dbReference type="GO" id="GO:0005886">
    <property type="term" value="C:plasma membrane"/>
    <property type="evidence" value="ECO:0007669"/>
    <property type="project" value="TreeGrafter"/>
</dbReference>
<dbReference type="InterPro" id="IPR037185">
    <property type="entry name" value="EmrE-like"/>
</dbReference>
<dbReference type="Pfam" id="PF00892">
    <property type="entry name" value="EamA"/>
    <property type="match status" value="1"/>
</dbReference>
<feature type="transmembrane region" description="Helical" evidence="3">
    <location>
        <begin position="97"/>
        <end position="114"/>
    </location>
</feature>
<dbReference type="InterPro" id="IPR000620">
    <property type="entry name" value="EamA_dom"/>
</dbReference>
<dbReference type="Proteomes" id="UP000182725">
    <property type="component" value="Unassembled WGS sequence"/>
</dbReference>
<accession>A0A1H5MA92</accession>
<feature type="transmembrane region" description="Helical" evidence="3">
    <location>
        <begin position="261"/>
        <end position="278"/>
    </location>
</feature>
<dbReference type="AlphaFoldDB" id="A0A1H5MA92"/>
<feature type="domain" description="EamA" evidence="4">
    <location>
        <begin position="146"/>
        <end position="273"/>
    </location>
</feature>
<name>A0A1H5MA92_9MICC</name>
<feature type="transmembrane region" description="Helical" evidence="3">
    <location>
        <begin position="146"/>
        <end position="165"/>
    </location>
</feature>
<feature type="transmembrane region" description="Helical" evidence="3">
    <location>
        <begin position="71"/>
        <end position="91"/>
    </location>
</feature>
<protein>
    <submittedName>
        <fullName evidence="5">Inner membrane transporter RhtA</fullName>
    </submittedName>
</protein>